<keyword evidence="1" id="KW-0812">Transmembrane</keyword>
<evidence type="ECO:0000313" key="2">
    <source>
        <dbReference type="EMBL" id="WMV42311.1"/>
    </source>
</evidence>
<keyword evidence="1" id="KW-1133">Transmembrane helix</keyword>
<sequence length="242" mass="27506">MKRCIVDFVAKCPNCQQVKVEIQRPCGVAQKIALSTDGQEECTIQTLEDILRACMLDFKGNWDNHLPLIEFAYNNNNHSSIQLAPYKALYGRRISKRVGKVAYDMKLPLVLAAVYPIFYIYMLTKCLGDPSLIVPTENNYIKESLSYEETHVQILDRQVCKLRIKKVSSVKVLWRNQFVKEATWKADEDMNKKYLHLFSSDLVPVQGATYGHHPRTVGQTTARVGGLWFATATPPQPAQKIG</sequence>
<protein>
    <recommendedName>
        <fullName evidence="4">Integrase catalytic domain-containing protein</fullName>
    </recommendedName>
</protein>
<dbReference type="EMBL" id="CP133619">
    <property type="protein sequence ID" value="WMV42311.1"/>
    <property type="molecule type" value="Genomic_DNA"/>
</dbReference>
<dbReference type="GO" id="GO:0003676">
    <property type="term" value="F:nucleic acid binding"/>
    <property type="evidence" value="ECO:0007669"/>
    <property type="project" value="InterPro"/>
</dbReference>
<dbReference type="SUPFAM" id="SSF53098">
    <property type="entry name" value="Ribonuclease H-like"/>
    <property type="match status" value="1"/>
</dbReference>
<proteinExistence type="predicted"/>
<gene>
    <name evidence="2" type="ORF">MTR67_035696</name>
</gene>
<dbReference type="InterPro" id="IPR012337">
    <property type="entry name" value="RNaseH-like_sf"/>
</dbReference>
<organism evidence="2 3">
    <name type="scientific">Solanum verrucosum</name>
    <dbReference type="NCBI Taxonomy" id="315347"/>
    <lineage>
        <taxon>Eukaryota</taxon>
        <taxon>Viridiplantae</taxon>
        <taxon>Streptophyta</taxon>
        <taxon>Embryophyta</taxon>
        <taxon>Tracheophyta</taxon>
        <taxon>Spermatophyta</taxon>
        <taxon>Magnoliopsida</taxon>
        <taxon>eudicotyledons</taxon>
        <taxon>Gunneridae</taxon>
        <taxon>Pentapetalae</taxon>
        <taxon>asterids</taxon>
        <taxon>lamiids</taxon>
        <taxon>Solanales</taxon>
        <taxon>Solanaceae</taxon>
        <taxon>Solanoideae</taxon>
        <taxon>Solaneae</taxon>
        <taxon>Solanum</taxon>
    </lineage>
</organism>
<accession>A0AAF0UB42</accession>
<dbReference type="Gene3D" id="3.30.420.10">
    <property type="entry name" value="Ribonuclease H-like superfamily/Ribonuclease H"/>
    <property type="match status" value="1"/>
</dbReference>
<dbReference type="AlphaFoldDB" id="A0AAF0UB42"/>
<dbReference type="PANTHER" id="PTHR46148">
    <property type="entry name" value="CHROMO DOMAIN-CONTAINING PROTEIN"/>
    <property type="match status" value="1"/>
</dbReference>
<keyword evidence="3" id="KW-1185">Reference proteome</keyword>
<dbReference type="PANTHER" id="PTHR46148:SF56">
    <property type="entry name" value="RETROTRANSPOSON PROTEIN"/>
    <property type="match status" value="1"/>
</dbReference>
<dbReference type="InterPro" id="IPR036397">
    <property type="entry name" value="RNaseH_sf"/>
</dbReference>
<keyword evidence="1" id="KW-0472">Membrane</keyword>
<evidence type="ECO:0008006" key="4">
    <source>
        <dbReference type="Google" id="ProtNLM"/>
    </source>
</evidence>
<reference evidence="2" key="1">
    <citation type="submission" date="2023-08" db="EMBL/GenBank/DDBJ databases">
        <title>A de novo genome assembly of Solanum verrucosum Schlechtendal, a Mexican diploid species geographically isolated from the other diploid A-genome species in potato relatives.</title>
        <authorList>
            <person name="Hosaka K."/>
        </authorList>
    </citation>
    <scope>NUCLEOTIDE SEQUENCE</scope>
    <source>
        <tissue evidence="2">Young leaves</tissue>
    </source>
</reference>
<feature type="transmembrane region" description="Helical" evidence="1">
    <location>
        <begin position="101"/>
        <end position="122"/>
    </location>
</feature>
<name>A0AAF0UB42_SOLVR</name>
<evidence type="ECO:0000313" key="3">
    <source>
        <dbReference type="Proteomes" id="UP001234989"/>
    </source>
</evidence>
<evidence type="ECO:0000256" key="1">
    <source>
        <dbReference type="SAM" id="Phobius"/>
    </source>
</evidence>
<dbReference type="Proteomes" id="UP001234989">
    <property type="component" value="Chromosome 8"/>
</dbReference>